<comment type="caution">
    <text evidence="1">The sequence shown here is derived from an EMBL/GenBank/DDBJ whole genome shotgun (WGS) entry which is preliminary data.</text>
</comment>
<protein>
    <submittedName>
        <fullName evidence="1">Uncharacterized protein</fullName>
    </submittedName>
</protein>
<accession>A0A1G1KWC6</accession>
<proteinExistence type="predicted"/>
<organism evidence="1 2">
    <name type="scientific">Candidatus Danuiimicrobium aquiferis</name>
    <dbReference type="NCBI Taxonomy" id="1801832"/>
    <lineage>
        <taxon>Bacteria</taxon>
        <taxon>Pseudomonadati</taxon>
        <taxon>Candidatus Omnitrophota</taxon>
        <taxon>Candidatus Danuiimicrobium</taxon>
    </lineage>
</organism>
<sequence>MFFLISFSLCFAISILLFAVRRTGQRHKKTGNPEVVRCETKFQKKKRGFKNRKICRYTIPLVGEFPIWIFLKIEIIEKAERGRYCAV</sequence>
<dbReference type="AlphaFoldDB" id="A0A1G1KWC6"/>
<name>A0A1G1KWC6_9BACT</name>
<reference evidence="1 2" key="1">
    <citation type="journal article" date="2016" name="Nat. Commun.">
        <title>Thousands of microbial genomes shed light on interconnected biogeochemical processes in an aquifer system.</title>
        <authorList>
            <person name="Anantharaman K."/>
            <person name="Brown C.T."/>
            <person name="Hug L.A."/>
            <person name="Sharon I."/>
            <person name="Castelle C.J."/>
            <person name="Probst A.J."/>
            <person name="Thomas B.C."/>
            <person name="Singh A."/>
            <person name="Wilkins M.J."/>
            <person name="Karaoz U."/>
            <person name="Brodie E.L."/>
            <person name="Williams K.H."/>
            <person name="Hubbard S.S."/>
            <person name="Banfield J.F."/>
        </authorList>
    </citation>
    <scope>NUCLEOTIDE SEQUENCE [LARGE SCALE GENOMIC DNA]</scope>
</reference>
<gene>
    <name evidence="1" type="ORF">A3G33_08300</name>
</gene>
<evidence type="ECO:0000313" key="1">
    <source>
        <dbReference type="EMBL" id="OGW97165.1"/>
    </source>
</evidence>
<dbReference type="EMBL" id="MHFR01000043">
    <property type="protein sequence ID" value="OGW97165.1"/>
    <property type="molecule type" value="Genomic_DNA"/>
</dbReference>
<evidence type="ECO:0000313" key="2">
    <source>
        <dbReference type="Proteomes" id="UP000178187"/>
    </source>
</evidence>
<dbReference type="Proteomes" id="UP000178187">
    <property type="component" value="Unassembled WGS sequence"/>
</dbReference>